<evidence type="ECO:0000313" key="2">
    <source>
        <dbReference type="Proteomes" id="UP001162501"/>
    </source>
</evidence>
<reference evidence="1" key="1">
    <citation type="submission" date="2025-03" db="EMBL/GenBank/DDBJ databases">
        <authorList>
            <consortium name="ELIXIR-Norway"/>
            <consortium name="Elixir Norway"/>
        </authorList>
    </citation>
    <scope>NUCLEOTIDE SEQUENCE</scope>
</reference>
<organism evidence="1 2">
    <name type="scientific">Rangifer tarandus platyrhynchus</name>
    <name type="common">Svalbard reindeer</name>
    <dbReference type="NCBI Taxonomy" id="3082113"/>
    <lineage>
        <taxon>Eukaryota</taxon>
        <taxon>Metazoa</taxon>
        <taxon>Chordata</taxon>
        <taxon>Craniata</taxon>
        <taxon>Vertebrata</taxon>
        <taxon>Euteleostomi</taxon>
        <taxon>Mammalia</taxon>
        <taxon>Eutheria</taxon>
        <taxon>Laurasiatheria</taxon>
        <taxon>Artiodactyla</taxon>
        <taxon>Ruminantia</taxon>
        <taxon>Pecora</taxon>
        <taxon>Cervidae</taxon>
        <taxon>Odocoileinae</taxon>
        <taxon>Rangifer</taxon>
    </lineage>
</organism>
<gene>
    <name evidence="1" type="ORF">MRATA1EN22A_LOCUS28799</name>
</gene>
<dbReference type="Proteomes" id="UP001162501">
    <property type="component" value="Unassembled WGS sequence"/>
</dbReference>
<proteinExistence type="predicted"/>
<protein>
    <submittedName>
        <fullName evidence="1">Uncharacterized protein</fullName>
    </submittedName>
</protein>
<accession>A0ACB1KDZ5</accession>
<comment type="caution">
    <text evidence="1">The sequence shown here is derived from an EMBL/GenBank/DDBJ whole genome shotgun (WGS) entry which is preliminary data.</text>
</comment>
<dbReference type="EMBL" id="CATOBB020000158">
    <property type="protein sequence ID" value="CAM9128229.1"/>
    <property type="molecule type" value="Genomic_DNA"/>
</dbReference>
<evidence type="ECO:0000313" key="1">
    <source>
        <dbReference type="EMBL" id="CAM9128229.1"/>
    </source>
</evidence>
<sequence length="135" mass="15169">MILQFTNSQDFAIASEKQVEQNDQEYPHWFLSQRENFWVCVIIRYKSSLSLGMAGSSILFPEICLLAPTPPLSFASLSLLETQSVTGWMISPQQEESSAPIGQAWATCPPLESEVKSTLSQSQWPREKERGNFPG</sequence>
<name>A0ACB1KDZ5_RANTA</name>